<proteinExistence type="predicted"/>
<comment type="caution">
    <text evidence="4">The sequence shown here is derived from an EMBL/GenBank/DDBJ whole genome shotgun (WGS) entry which is preliminary data.</text>
</comment>
<evidence type="ECO:0000256" key="2">
    <source>
        <dbReference type="SAM" id="SignalP"/>
    </source>
</evidence>
<dbReference type="Pfam" id="PF10648">
    <property type="entry name" value="Gmad2"/>
    <property type="match status" value="1"/>
</dbReference>
<dbReference type="InterPro" id="IPR018911">
    <property type="entry name" value="Gmad2_Ig-like_dom"/>
</dbReference>
<evidence type="ECO:0000313" key="5">
    <source>
        <dbReference type="Proteomes" id="UP001589894"/>
    </source>
</evidence>
<feature type="compositionally biased region" description="Low complexity" evidence="1">
    <location>
        <begin position="291"/>
        <end position="301"/>
    </location>
</feature>
<dbReference type="PROSITE" id="PS51257">
    <property type="entry name" value="PROKAR_LIPOPROTEIN"/>
    <property type="match status" value="1"/>
</dbReference>
<dbReference type="EMBL" id="JBHLUE010000007">
    <property type="protein sequence ID" value="MFC0564615.1"/>
    <property type="molecule type" value="Genomic_DNA"/>
</dbReference>
<feature type="compositionally biased region" description="Low complexity" evidence="1">
    <location>
        <begin position="37"/>
        <end position="55"/>
    </location>
</feature>
<dbReference type="InterPro" id="IPR019606">
    <property type="entry name" value="GerMN"/>
</dbReference>
<feature type="region of interest" description="Disordered" evidence="1">
    <location>
        <begin position="28"/>
        <end position="79"/>
    </location>
</feature>
<feature type="chain" id="PRO_5046479902" evidence="2">
    <location>
        <begin position="23"/>
        <end position="350"/>
    </location>
</feature>
<feature type="domain" description="GerMN" evidence="3">
    <location>
        <begin position="111"/>
        <end position="198"/>
    </location>
</feature>
<dbReference type="RefSeq" id="WP_377337804.1">
    <property type="nucleotide sequence ID" value="NZ_JBHLUE010000007.1"/>
</dbReference>
<dbReference type="SMART" id="SM00909">
    <property type="entry name" value="Germane"/>
    <property type="match status" value="1"/>
</dbReference>
<feature type="region of interest" description="Disordered" evidence="1">
    <location>
        <begin position="280"/>
        <end position="318"/>
    </location>
</feature>
<evidence type="ECO:0000313" key="4">
    <source>
        <dbReference type="EMBL" id="MFC0564615.1"/>
    </source>
</evidence>
<feature type="signal peptide" evidence="2">
    <location>
        <begin position="1"/>
        <end position="22"/>
    </location>
</feature>
<protein>
    <submittedName>
        <fullName evidence="4">Gmad2 immunoglobulin-like domain-containing protein</fullName>
    </submittedName>
</protein>
<organism evidence="4 5">
    <name type="scientific">Plantactinospora siamensis</name>
    <dbReference type="NCBI Taxonomy" id="555372"/>
    <lineage>
        <taxon>Bacteria</taxon>
        <taxon>Bacillati</taxon>
        <taxon>Actinomycetota</taxon>
        <taxon>Actinomycetes</taxon>
        <taxon>Micromonosporales</taxon>
        <taxon>Micromonosporaceae</taxon>
        <taxon>Plantactinospora</taxon>
    </lineage>
</organism>
<reference evidence="4 5" key="1">
    <citation type="submission" date="2024-09" db="EMBL/GenBank/DDBJ databases">
        <authorList>
            <person name="Sun Q."/>
            <person name="Mori K."/>
        </authorList>
    </citation>
    <scope>NUCLEOTIDE SEQUENCE [LARGE SCALE GENOMIC DNA]</scope>
    <source>
        <strain evidence="4 5">TBRC 2205</strain>
    </source>
</reference>
<evidence type="ECO:0000259" key="3">
    <source>
        <dbReference type="SMART" id="SM00909"/>
    </source>
</evidence>
<dbReference type="Pfam" id="PF10646">
    <property type="entry name" value="Germane"/>
    <property type="match status" value="1"/>
</dbReference>
<keyword evidence="5" id="KW-1185">Reference proteome</keyword>
<keyword evidence="2" id="KW-0732">Signal</keyword>
<evidence type="ECO:0000256" key="1">
    <source>
        <dbReference type="SAM" id="MobiDB-lite"/>
    </source>
</evidence>
<gene>
    <name evidence="4" type="ORF">ACFFHU_10765</name>
</gene>
<dbReference type="Proteomes" id="UP001589894">
    <property type="component" value="Unassembled WGS sequence"/>
</dbReference>
<sequence>MRRPAFLLVPAVLLATAGCAPSVGSLGPAPTAPPASPTGTASPAATPAPAITATAGPGGSAGPAPAPPSSPVTYPATGPSRSDTLTLELWYVHDGRLEPTRRVRPAAPATSRLTLAELAAGPTPAEAAAGLGTSVPTGIAIAGLAGRVETLTVTAGFDNGGTATVRLRQAQVVYSLTQFPTVDRVVFRRAGRPDSPALDRTDFADLLPPIVVTAPGIGETVPNPVTVTGTADVFEATVNVRILDAAGRQLAAGFTVASCGSGCRGDYRLTLGYRLPPRAAAGGRTSPASDPAAGGEPVAGGPPAGGGSPAADALRAGSGSTAGRIEVFEVSARDGSRVNLVSRPVRLTGS</sequence>
<accession>A0ABV6NV24</accession>
<name>A0ABV6NV24_9ACTN</name>